<dbReference type="EMBL" id="QICN01000002">
    <property type="protein sequence ID" value="PXV70173.1"/>
    <property type="molecule type" value="Genomic_DNA"/>
</dbReference>
<proteinExistence type="predicted"/>
<dbReference type="PANTHER" id="PTHR39339:SF1">
    <property type="entry name" value="CHAD DOMAIN-CONTAINING PROTEIN"/>
    <property type="match status" value="1"/>
</dbReference>
<dbReference type="OrthoDB" id="6078058at2"/>
<dbReference type="RefSeq" id="WP_110263870.1">
    <property type="nucleotide sequence ID" value="NZ_CAWNXA010000002.1"/>
</dbReference>
<reference evidence="2 3" key="1">
    <citation type="submission" date="2018-04" db="EMBL/GenBank/DDBJ databases">
        <title>Genomic Encyclopedia of Type Strains, Phase IV (KMG-IV): sequencing the most valuable type-strain genomes for metagenomic binning, comparative biology and taxonomic classification.</title>
        <authorList>
            <person name="Goeker M."/>
        </authorList>
    </citation>
    <scope>NUCLEOTIDE SEQUENCE [LARGE SCALE GENOMIC DNA]</scope>
    <source>
        <strain evidence="2 3">DSM 104150</strain>
    </source>
</reference>
<dbReference type="PANTHER" id="PTHR39339">
    <property type="entry name" value="SLR1444 PROTEIN"/>
    <property type="match status" value="1"/>
</dbReference>
<dbReference type="Gene3D" id="1.40.20.10">
    <property type="entry name" value="CHAD domain"/>
    <property type="match status" value="1"/>
</dbReference>
<evidence type="ECO:0000313" key="2">
    <source>
        <dbReference type="EMBL" id="PXV70173.1"/>
    </source>
</evidence>
<accession>A0A318ECE4</accession>
<evidence type="ECO:0000259" key="1">
    <source>
        <dbReference type="PROSITE" id="PS51708"/>
    </source>
</evidence>
<dbReference type="Proteomes" id="UP000248330">
    <property type="component" value="Unassembled WGS sequence"/>
</dbReference>
<organism evidence="2 3">
    <name type="scientific">Sinimarinibacterium flocculans</name>
    <dbReference type="NCBI Taxonomy" id="985250"/>
    <lineage>
        <taxon>Bacteria</taxon>
        <taxon>Pseudomonadati</taxon>
        <taxon>Pseudomonadota</taxon>
        <taxon>Gammaproteobacteria</taxon>
        <taxon>Nevskiales</taxon>
        <taxon>Nevskiaceae</taxon>
        <taxon>Sinimarinibacterium</taxon>
    </lineage>
</organism>
<evidence type="ECO:0000313" key="3">
    <source>
        <dbReference type="Proteomes" id="UP000248330"/>
    </source>
</evidence>
<dbReference type="Pfam" id="PF05235">
    <property type="entry name" value="CHAD"/>
    <property type="match status" value="1"/>
</dbReference>
<feature type="domain" description="CHAD" evidence="1">
    <location>
        <begin position="4"/>
        <end position="266"/>
    </location>
</feature>
<dbReference type="SMART" id="SM00880">
    <property type="entry name" value="CHAD"/>
    <property type="match status" value="1"/>
</dbReference>
<name>A0A318ECE4_9GAMM</name>
<dbReference type="InterPro" id="IPR038186">
    <property type="entry name" value="CHAD_dom_sf"/>
</dbReference>
<gene>
    <name evidence="2" type="ORF">C8D93_10225</name>
</gene>
<dbReference type="AlphaFoldDB" id="A0A318ECE4"/>
<dbReference type="PROSITE" id="PS51708">
    <property type="entry name" value="CHAD"/>
    <property type="match status" value="1"/>
</dbReference>
<protein>
    <submittedName>
        <fullName evidence="2">CHAD domain-containing protein</fullName>
    </submittedName>
</protein>
<comment type="caution">
    <text evidence="2">The sequence shown here is derived from an EMBL/GenBank/DDBJ whole genome shotgun (WGS) entry which is preliminary data.</text>
</comment>
<keyword evidence="3" id="KW-1185">Reference proteome</keyword>
<dbReference type="InterPro" id="IPR007899">
    <property type="entry name" value="CHAD_dom"/>
</dbReference>
<sequence length="269" mass="30026">MAFDLDPRAPLPTSLLGAARIECKQAEATLAEPTPAHIHATRKSIKRLRAWLRLLRPQLAGQYRLIDRLLRDAARQLAGRRDADVALQTLLSLRRARLIDAAAYRQLRDLASRQRRDTQGDGAADERATTLLRAAATYVESLTLPDVGESTLHAALAKTRHRCRRRWKRASADPTAEALHDWRKWVKHLATQAQLVGSRIGEPGVDPAALKSLADTLGRHHDHAQLLQGLEAAGLAGQPLLHLRLRDAVTRRQQALERRALRLGKRLLD</sequence>